<dbReference type="GO" id="GO:0007062">
    <property type="term" value="P:sister chromatid cohesion"/>
    <property type="evidence" value="ECO:0007669"/>
    <property type="project" value="InterPro"/>
</dbReference>
<dbReference type="Pfam" id="PF04824">
    <property type="entry name" value="Rad21_Rec8"/>
    <property type="match status" value="1"/>
</dbReference>
<reference evidence="4" key="1">
    <citation type="journal article" date="2015" name="Nat. Genet.">
        <title>The genome and transcriptome of the zoonotic hookworm Ancylostoma ceylanicum identify infection-specific gene families.</title>
        <authorList>
            <person name="Schwarz E.M."/>
            <person name="Hu Y."/>
            <person name="Antoshechkin I."/>
            <person name="Miller M.M."/>
            <person name="Sternberg P.W."/>
            <person name="Aroian R.V."/>
        </authorList>
    </citation>
    <scope>NUCLEOTIDE SEQUENCE</scope>
    <source>
        <strain evidence="4">HY135</strain>
    </source>
</reference>
<dbReference type="PANTHER" id="PTHR12585:SF69">
    <property type="entry name" value="FI11703P"/>
    <property type="match status" value="1"/>
</dbReference>
<dbReference type="GO" id="GO:0003682">
    <property type="term" value="F:chromatin binding"/>
    <property type="evidence" value="ECO:0007669"/>
    <property type="project" value="TreeGrafter"/>
</dbReference>
<sequence>MCSCTVLPCSYRFYFSGLEVQRDASSFAAGLGGRDIREATPSLDGAKAPGVNIFADDDFGGMDTGGGDDDMESGIFHDGVHSERGGLDAHDDLQLGAAANNLGGVAEMQESFTLEPLEAGALDRQQERRRRKRRLIIDEQKNISGDEMKANMADYSDTLQSLDLAPPTRRLMRMKESGIVEKLFHLPGCVFMKAKPLVRLYQSHLVMRARVEEDVLKADEIRRELEMSETIEDEIPYGAESVYGDDYEDIGPVPFEPIGAESPTPMVAELQVPLEESPTKLEEELFPLSDKKRRKSEGRVPEEEEAIEGDEDHRWSKRTQNVLNTIVTKLRTTDETQITLNDLLTKGATRKTAAQKFYTLLVLKKSQAINVAQHEPYGDIFISAGPNVAQTLVK</sequence>
<name>A0A016WXC1_9BILA</name>
<dbReference type="CDD" id="cd21792">
    <property type="entry name" value="Rad21_Rec8_M_NXP1-like"/>
    <property type="match status" value="1"/>
</dbReference>
<feature type="region of interest" description="Disordered" evidence="1">
    <location>
        <begin position="290"/>
        <end position="312"/>
    </location>
</feature>
<dbReference type="GO" id="GO:1990414">
    <property type="term" value="P:replication-born double-strand break repair via sister chromatid exchange"/>
    <property type="evidence" value="ECO:0007669"/>
    <property type="project" value="TreeGrafter"/>
</dbReference>
<dbReference type="GO" id="GO:0008278">
    <property type="term" value="C:cohesin complex"/>
    <property type="evidence" value="ECO:0007669"/>
    <property type="project" value="InterPro"/>
</dbReference>
<evidence type="ECO:0000256" key="1">
    <source>
        <dbReference type="SAM" id="MobiDB-lite"/>
    </source>
</evidence>
<dbReference type="OrthoDB" id="10071381at2759"/>
<evidence type="ECO:0000313" key="3">
    <source>
        <dbReference type="EMBL" id="EYC44236.1"/>
    </source>
</evidence>
<dbReference type="EMBL" id="JARK01000067">
    <property type="protein sequence ID" value="EYC44236.1"/>
    <property type="molecule type" value="Genomic_DNA"/>
</dbReference>
<dbReference type="InterPro" id="IPR006909">
    <property type="entry name" value="Rad21/Rec8_C_eu"/>
</dbReference>
<dbReference type="AlphaFoldDB" id="A0A016WXC1"/>
<dbReference type="Proteomes" id="UP000024635">
    <property type="component" value="Unassembled WGS sequence"/>
</dbReference>
<evidence type="ECO:0000259" key="2">
    <source>
        <dbReference type="Pfam" id="PF04824"/>
    </source>
</evidence>
<gene>
    <name evidence="3" type="primary">Acey_s0467.g1984</name>
    <name evidence="3" type="synonym">Acey-coh-1</name>
    <name evidence="3" type="ORF">Y032_0467g1984</name>
</gene>
<dbReference type="SUPFAM" id="SSF46785">
    <property type="entry name" value="Winged helix' DNA-binding domain"/>
    <property type="match status" value="1"/>
</dbReference>
<dbReference type="InterPro" id="IPR049589">
    <property type="entry name" value="NXP1_M-like"/>
</dbReference>
<dbReference type="Gene3D" id="1.10.10.580">
    <property type="entry name" value="Structural maintenance of chromosome 1. Chain E"/>
    <property type="match status" value="1"/>
</dbReference>
<accession>A0A016WXC1</accession>
<organism evidence="3 4">
    <name type="scientific">Ancylostoma ceylanicum</name>
    <dbReference type="NCBI Taxonomy" id="53326"/>
    <lineage>
        <taxon>Eukaryota</taxon>
        <taxon>Metazoa</taxon>
        <taxon>Ecdysozoa</taxon>
        <taxon>Nematoda</taxon>
        <taxon>Chromadorea</taxon>
        <taxon>Rhabditida</taxon>
        <taxon>Rhabditina</taxon>
        <taxon>Rhabditomorpha</taxon>
        <taxon>Strongyloidea</taxon>
        <taxon>Ancylostomatidae</taxon>
        <taxon>Ancylostomatinae</taxon>
        <taxon>Ancylostoma</taxon>
    </lineage>
</organism>
<keyword evidence="4" id="KW-1185">Reference proteome</keyword>
<protein>
    <recommendedName>
        <fullName evidence="2">Rad21/Rec8-like protein C-terminal eukaryotic domain-containing protein</fullName>
    </recommendedName>
</protein>
<dbReference type="PANTHER" id="PTHR12585">
    <property type="entry name" value="SCC1 / RAD21 FAMILY MEMBER"/>
    <property type="match status" value="1"/>
</dbReference>
<dbReference type="InterPro" id="IPR039781">
    <property type="entry name" value="Rad21/Rec8-like"/>
</dbReference>
<evidence type="ECO:0000313" key="4">
    <source>
        <dbReference type="Proteomes" id="UP000024635"/>
    </source>
</evidence>
<dbReference type="InterPro" id="IPR023093">
    <property type="entry name" value="ScpA-like_C"/>
</dbReference>
<comment type="caution">
    <text evidence="3">The sequence shown here is derived from an EMBL/GenBank/DDBJ whole genome shotgun (WGS) entry which is preliminary data.</text>
</comment>
<dbReference type="InterPro" id="IPR036390">
    <property type="entry name" value="WH_DNA-bd_sf"/>
</dbReference>
<proteinExistence type="predicted"/>
<feature type="domain" description="Rad21/Rec8-like protein C-terminal eukaryotic" evidence="2">
    <location>
        <begin position="340"/>
        <end position="387"/>
    </location>
</feature>